<evidence type="ECO:0000256" key="3">
    <source>
        <dbReference type="ARBA" id="ARBA00022450"/>
    </source>
</evidence>
<dbReference type="Gene3D" id="3.40.50.980">
    <property type="match status" value="6"/>
</dbReference>
<dbReference type="Gene3D" id="2.30.38.10">
    <property type="entry name" value="Luciferase, Domain 3"/>
    <property type="match status" value="3"/>
</dbReference>
<dbReference type="STRING" id="1343740.M271_09055"/>
<feature type="compositionally biased region" description="Low complexity" evidence="5">
    <location>
        <begin position="3301"/>
        <end position="3313"/>
    </location>
</feature>
<dbReference type="InterPro" id="IPR010071">
    <property type="entry name" value="AA_adenyl_dom"/>
</dbReference>
<feature type="compositionally biased region" description="Basic and acidic residues" evidence="5">
    <location>
        <begin position="369"/>
        <end position="379"/>
    </location>
</feature>
<evidence type="ECO:0000259" key="6">
    <source>
        <dbReference type="PROSITE" id="PS50075"/>
    </source>
</evidence>
<dbReference type="CDD" id="cd19540">
    <property type="entry name" value="LCL_NRPS-like"/>
    <property type="match status" value="2"/>
</dbReference>
<comment type="similarity">
    <text evidence="2">Belongs to the ATP-dependent AMP-binding enzyme family.</text>
</comment>
<dbReference type="EMBL" id="QYCY01000002">
    <property type="protein sequence ID" value="RLV74438.1"/>
    <property type="molecule type" value="Genomic_DNA"/>
</dbReference>
<protein>
    <submittedName>
        <fullName evidence="7">Non-ribosomal peptide synthetase</fullName>
    </submittedName>
</protein>
<dbReference type="GO" id="GO:0003824">
    <property type="term" value="F:catalytic activity"/>
    <property type="evidence" value="ECO:0007669"/>
    <property type="project" value="InterPro"/>
</dbReference>
<dbReference type="GO" id="GO:0008610">
    <property type="term" value="P:lipid biosynthetic process"/>
    <property type="evidence" value="ECO:0007669"/>
    <property type="project" value="UniProtKB-ARBA"/>
</dbReference>
<dbReference type="Pfam" id="PF13193">
    <property type="entry name" value="AMP-binding_C"/>
    <property type="match status" value="3"/>
</dbReference>
<comment type="cofactor">
    <cofactor evidence="1">
        <name>pantetheine 4'-phosphate</name>
        <dbReference type="ChEBI" id="CHEBI:47942"/>
    </cofactor>
</comment>
<dbReference type="PROSITE" id="PS00012">
    <property type="entry name" value="PHOSPHOPANTETHEINE"/>
    <property type="match status" value="3"/>
</dbReference>
<dbReference type="KEGG" id="src:M271_09055"/>
<dbReference type="GO" id="GO:0005737">
    <property type="term" value="C:cytoplasm"/>
    <property type="evidence" value="ECO:0007669"/>
    <property type="project" value="TreeGrafter"/>
</dbReference>
<dbReference type="FunFam" id="3.40.50.12780:FF:000012">
    <property type="entry name" value="Non-ribosomal peptide synthetase"/>
    <property type="match status" value="3"/>
</dbReference>
<name>A0A0A0N9E7_STRRN</name>
<dbReference type="InterPro" id="IPR000873">
    <property type="entry name" value="AMP-dep_synth/lig_dom"/>
</dbReference>
<dbReference type="InterPro" id="IPR006162">
    <property type="entry name" value="Ppantetheine_attach_site"/>
</dbReference>
<dbReference type="FunFam" id="3.40.50.980:FF:000001">
    <property type="entry name" value="Non-ribosomal peptide synthetase"/>
    <property type="match status" value="3"/>
</dbReference>
<dbReference type="FunFam" id="3.30.300.30:FF:000010">
    <property type="entry name" value="Enterobactin synthetase component F"/>
    <property type="match status" value="3"/>
</dbReference>
<sequence length="3426" mass="362925">MTDSALVGVWPLSPLQEGLLFHAVYDEEGIDVYVEQMITGLEGKLDSAALRASWQALLDRHESLRAGFQRRASGAPVQLIMRRVTLPWREEDLSGLDADTARAESERLGIEERERRFDLAVPPLLKVLLVKVGPDEYRMMVTLHHILLDGWSLPVLMRELWTCYEAGGSAHGLPPVTLYREYLAWLARQNKEEAMAAWRKTLAGAEEPTLVAPAEYNGAPAHSAMVSGRASEELDQALRDLTRRFHGLTLNTVVQAAWALVVGKLTGRRDVVFGASVAGRPLDLPGMESMLGLFINTVPVRVRFDPARSVAELLAELQAEQATLVDYQYLSLSDIQRQAGPGATFDTIMAFESFPSGTNARKPPGGKPSGDEAERRGPGGLKFTEHALRESINYPLGLVVGPSGGLGMRLSYRPDLFDEETAQGLVDQVLRVLGQMAADPETLVGRLDVLGEVERARVVAEWNATEAALSGGSIVERFEAWVGVAPDVVAVRCGGESVSYGELDRRANRLARLLSGAGVGRESRVALCLARSVDMVVAELAVWKAGGAFVPLDPEYPAERLGFVIADSGAEVVLGTVDCLDGVPLGGARGVLLEGAEAFSAEALGTVVVPEQLAYVIYTSGSTGRPKGVAVAHGGVVNLAEAMRPVLGMDAGVVALQFASFSFDAAVLDVVVTLAAGGTLAVASAAERKDPQALAEMIGRCGVRVASVVPSLLGVLDPDAVPGVSNWVLGAERLSAELAGRWSAGARVWNTYGPTEATVITTATTTALETGLEAAPPIGRPLPNNKVFVLDPFLRPVPVGVIGEVHIAGAGLARGYIGRPGLSAERFVACPFAAPGGRMYRSGDLAKWTAEGDLVFAGRGDEQVKVRGFRVEPGEIEAVVAACEGVGQVAVVVREDGPGDKRLVAYVVPGGELDVAVVREFAADRLPEYMVPAVVLLDALPLTVNGKLDRAKLPAPDATATVAGRGPATPTEEILCGLFAEVLGVERVSADASFFELGGDSLLAMRLIARVRAVLDTRITIRELFSATTVALLSRRIEEAGNADGQARPALVPCPRPDSVPLSYAQRRMWFLNRLEGVGEGAGYNLPLVLRLSGELDRVALEAALGDVADRHESLRTVFPETDGEPRQYVLAGGAGRPSLVVVETAEQELPQALAAHSARGFDLSVDLPWRVRLLKTGPSEYVLLIVAHHIAVDGWSMGVLGREIGVAYGARRAGRAPGWEPLPVQYADFALWQREVLGSLDDPDSVISGQLGYWRDALAGAPEELLLPADRPRPVVSSFRGRSVPVRVSPQVHARLVALAQRGRATMFMVVQAALALLLSRMGAGKDIPVGTAVAGRGDAALDGLVGFFVNTLVLRSDVSGDPSFVELLSRVREADLDAYAHQDVPFERLVEDLNPARSLGRNPLFQVSLGLQGASAGEGRLWDLPGLRVRPLESGAEASARVDLALDLAEHRDGDGNPGGIRGAFLYATDLFDERTVEALAERLVRVLEQVASDPAARVSEVAVLGPGERARVLEEWNDTERDVPVRPLGELFDERAELSPEAVAVVAAGGEEWSYAELRVRSERVAGVLAARGVGRGDLVAVVLERSVDVVAVLLGIAKAGAGFVPVDPAYPVERIGWMVEDAGPVLVVCSEETRGSVPAGVECLVWDPSDAVAEPAPAVSVDVDDMAYVIYTSGSTGRPKGVAVTHRGIGNLVGAQIERFGVGAGARVLQLASLSFDASVWELFMALLSGAALVVADPDRLPPNGSLSGVVAEFGVTHVTVSPSVLATVGELPEGLGTVVVASEVCPPGLVERWAPGRRMVNAYGPTEVTVCATMSEPLEASGSGPVPIGRPNLNTAVYVLDERLHPVPVGVLGELYVAGPGLARGYLGRPGLTAERFVACPFSGGRMYRTGDLARWAADGQLVFGGRADDQVKVRGFRVEPGEIETALAAHPSVGQVAVIAREDRTGDKRLVAYVVPDDSLDVSQLRTFLADRLPDYMVPAAFVTLDALPITVNGKLDRAALPAPDFTGVATAGRGPETPTEERLCALFAEVLGLEEVGAEASFFELGGDSILVMKLIAQIRAVLGAEVSIRALFTAPTVADVARLLDGTEDGTAQQALTARPRPEVLPLSYAQRRMWFLNRLEGVGDGAVYNLPLALRLSGELDRVALEAALGDVADRHESLRTVFPETDGEPRQHVLTGEAGRPPLIVVETAEEHLREVLGGYAARGFDLSVDLPWRVRLLKTGPSEYVLLIVAHHIAVDGWSMGVLGREIGVAYGARRAGRAPGWEPLPVQYADFALWQREVLGSLDDPDSVISGQLGYWRDALAGAPEELLLPTDRPRPAVSSFRGGEVPVAITAETHSRLTELAQRGGATMFMVMHAAISALLSRMGAGKDIPVGTAVAGRGDAALDGLVGFFVNTLVLRSDVSGDPSFVELLSRVREADLDAYAHQDVPFERLVEDLNPARSLGRNPLFQVSLGLQGASAGEGRLWDLPGLRVRPLESGAEASARVDLALDLAEHRDGDGNPGGIRGAFLYATDLFDERTVEALAERLVRLLGQVAANPSARVSEFEVLDGAERERVLEGWNDTERDVPVRPLAELFDERAELSPEAVAVVAAGGEVWSYAELRVRSERVAGVLAARGVGRGDLVAVVLERSVDVVAVLLGIAKAGAGFVPVDPAYPVERIGWMVEDAGPVLVVCSEETRGSVPVGVECLMWDPSAAQSADAAPAPAPAPAPVVSVSVDDVAYVIYTSGSTGRPKGVAVTHRGIGNLVGAQIERFGVGAGARVLQLASLSFDASVWELFMALLSGAALVVADPDRLPPNGSLGATATALGVTHVTVSPSVLATVGELPEGLGTVVVASEVCPPGLVERWAPGRRMVNAYGPTEVTVCATMSEPLEASGSGPVPIGRPITNSRAFVLDERLHPVPVGVLGELYVAGPGLARGYLGRPGLTAERFVACPFSGGRMYRTGDLARWAADGQLVFGGRADDQVKVRGFRVEPGEIETALAAHPSVGQVAVIAREDRTGDKRLVAYVVPDDSLDVSQLRTFLADRLPDYMVPAAFVTLDALPITVNGKLDRAALPAPDFTGVATAGRGPETPTEERLCALFAEVLGLEEVGAEASFFELGGDSILVMKLIAQIRAVLGAEVSIRALFTAPTVADVARLLDSSEDDTARTDSDDTGLLLPLRTEGDRSPVFCVHPSTGLGRCYAELTDHLPPDRPVYALQARGFGMDESLPRTVEEMAADYVARIRTVQPAGPYHLLGWSFGGTVAHAMAALLQQQGETVDLLVSLDGYPGAAEAEPTGEPADEAAEPGAEAAKPAEASAEPDKPGEPAEGPRGGRRKRVRMLSEIQRVNANNNRLLQHHAPGVFRGELLLLVATEGRPASTPAQLAPDSWAPYVDGHVEPVRIASDHDGMLTGEPLETIGRLISAQLLTKN</sequence>
<dbReference type="InterPro" id="IPR020806">
    <property type="entry name" value="PKS_PP-bd"/>
</dbReference>
<evidence type="ECO:0000256" key="2">
    <source>
        <dbReference type="ARBA" id="ARBA00006432"/>
    </source>
</evidence>
<gene>
    <name evidence="7" type="ORF">D3C57_134470</name>
</gene>
<feature type="domain" description="Carrier" evidence="6">
    <location>
        <begin position="2021"/>
        <end position="2096"/>
    </location>
</feature>
<proteinExistence type="inferred from homology"/>
<dbReference type="GO" id="GO:0031177">
    <property type="term" value="F:phosphopantetheine binding"/>
    <property type="evidence" value="ECO:0007669"/>
    <property type="project" value="InterPro"/>
</dbReference>
<dbReference type="GO" id="GO:0072330">
    <property type="term" value="P:monocarboxylic acid biosynthetic process"/>
    <property type="evidence" value="ECO:0007669"/>
    <property type="project" value="UniProtKB-ARBA"/>
</dbReference>
<accession>A0A0A0N9E7</accession>
<dbReference type="SUPFAM" id="SSF52777">
    <property type="entry name" value="CoA-dependent acyltransferases"/>
    <property type="match status" value="6"/>
</dbReference>
<dbReference type="Pfam" id="PF00975">
    <property type="entry name" value="Thioesterase"/>
    <property type="match status" value="1"/>
</dbReference>
<feature type="region of interest" description="Disordered" evidence="5">
    <location>
        <begin position="354"/>
        <end position="379"/>
    </location>
</feature>
<dbReference type="InterPro" id="IPR045851">
    <property type="entry name" value="AMP-bd_C_sf"/>
</dbReference>
<dbReference type="PROSITE" id="PS00455">
    <property type="entry name" value="AMP_BINDING"/>
    <property type="match status" value="3"/>
</dbReference>
<dbReference type="RefSeq" id="WP_020866831.1">
    <property type="nucleotide sequence ID" value="NC_022785.1"/>
</dbReference>
<dbReference type="InterPro" id="IPR020845">
    <property type="entry name" value="AMP-binding_CS"/>
</dbReference>
<keyword evidence="4" id="KW-0597">Phosphoprotein</keyword>
<dbReference type="Proteomes" id="UP000281594">
    <property type="component" value="Unassembled WGS sequence"/>
</dbReference>
<dbReference type="Pfam" id="PF00668">
    <property type="entry name" value="Condensation"/>
    <property type="match status" value="3"/>
</dbReference>
<dbReference type="eggNOG" id="COG1020">
    <property type="taxonomic scope" value="Bacteria"/>
</dbReference>
<feature type="domain" description="Carrier" evidence="6">
    <location>
        <begin position="3083"/>
        <end position="3158"/>
    </location>
</feature>
<dbReference type="InterPro" id="IPR020802">
    <property type="entry name" value="TesA-like"/>
</dbReference>
<dbReference type="SUPFAM" id="SSF53474">
    <property type="entry name" value="alpha/beta-Hydrolases"/>
    <property type="match status" value="1"/>
</dbReference>
<evidence type="ECO:0000256" key="1">
    <source>
        <dbReference type="ARBA" id="ARBA00001957"/>
    </source>
</evidence>
<dbReference type="InterPro" id="IPR009081">
    <property type="entry name" value="PP-bd_ACP"/>
</dbReference>
<dbReference type="CDD" id="cd17652">
    <property type="entry name" value="A_NRPS_CmdD_like"/>
    <property type="match status" value="1"/>
</dbReference>
<keyword evidence="3" id="KW-0596">Phosphopantetheine</keyword>
<dbReference type="GO" id="GO:0017000">
    <property type="term" value="P:antibiotic biosynthetic process"/>
    <property type="evidence" value="ECO:0007669"/>
    <property type="project" value="UniProtKB-ARBA"/>
</dbReference>
<organism evidence="7 8">
    <name type="scientific">Streptomyces rapamycinicus (strain ATCC 29253 / DSM 41530 / NRRL 5491 / AYB-994)</name>
    <name type="common">Streptomyces hygroscopicus (strain ATCC 29253)</name>
    <dbReference type="NCBI Taxonomy" id="1343740"/>
    <lineage>
        <taxon>Bacteria</taxon>
        <taxon>Bacillati</taxon>
        <taxon>Actinomycetota</taxon>
        <taxon>Actinomycetes</taxon>
        <taxon>Kitasatosporales</taxon>
        <taxon>Streptomycetaceae</taxon>
        <taxon>Streptomyces</taxon>
        <taxon>Streptomyces violaceusniger group</taxon>
    </lineage>
</organism>
<evidence type="ECO:0000256" key="4">
    <source>
        <dbReference type="ARBA" id="ARBA00022553"/>
    </source>
</evidence>
<dbReference type="NCBIfam" id="TIGR01733">
    <property type="entry name" value="AA-adenyl-dom"/>
    <property type="match status" value="3"/>
</dbReference>
<dbReference type="InterPro" id="IPR029058">
    <property type="entry name" value="AB_hydrolase_fold"/>
</dbReference>
<dbReference type="PROSITE" id="PS50075">
    <property type="entry name" value="CARRIER"/>
    <property type="match status" value="3"/>
</dbReference>
<dbReference type="SUPFAM" id="SSF56801">
    <property type="entry name" value="Acetyl-CoA synthetase-like"/>
    <property type="match status" value="3"/>
</dbReference>
<dbReference type="SMART" id="SM00824">
    <property type="entry name" value="PKS_TE"/>
    <property type="match status" value="1"/>
</dbReference>
<dbReference type="Gene3D" id="1.10.1200.10">
    <property type="entry name" value="ACP-like"/>
    <property type="match status" value="2"/>
</dbReference>
<dbReference type="GO" id="GO:0044550">
    <property type="term" value="P:secondary metabolite biosynthetic process"/>
    <property type="evidence" value="ECO:0007669"/>
    <property type="project" value="UniProtKB-ARBA"/>
</dbReference>
<evidence type="ECO:0000313" key="7">
    <source>
        <dbReference type="EMBL" id="RLV74438.1"/>
    </source>
</evidence>
<dbReference type="SMART" id="SM00823">
    <property type="entry name" value="PKS_PP"/>
    <property type="match status" value="3"/>
</dbReference>
<dbReference type="Pfam" id="PF00501">
    <property type="entry name" value="AMP-binding"/>
    <property type="match status" value="3"/>
</dbReference>
<dbReference type="GO" id="GO:0043041">
    <property type="term" value="P:amino acid activation for nonribosomal peptide biosynthetic process"/>
    <property type="evidence" value="ECO:0007669"/>
    <property type="project" value="TreeGrafter"/>
</dbReference>
<dbReference type="PANTHER" id="PTHR45527:SF1">
    <property type="entry name" value="FATTY ACID SYNTHASE"/>
    <property type="match status" value="1"/>
</dbReference>
<dbReference type="Gene3D" id="3.30.300.30">
    <property type="match status" value="3"/>
</dbReference>
<dbReference type="Gene3D" id="3.30.559.30">
    <property type="entry name" value="Nonribosomal peptide synthetase, condensation domain"/>
    <property type="match status" value="3"/>
</dbReference>
<dbReference type="InterPro" id="IPR001031">
    <property type="entry name" value="Thioesterase"/>
</dbReference>
<evidence type="ECO:0000256" key="5">
    <source>
        <dbReference type="SAM" id="MobiDB-lite"/>
    </source>
</evidence>
<reference evidence="7 8" key="1">
    <citation type="journal article" date="2018" name="J. Biol. Chem.">
        <title>Discovery of the actinoplanic acid pathway in Streptomyces rapamycinicus reveals a genetically conserved synergism with rapamycin.</title>
        <authorList>
            <person name="Mrak P."/>
            <person name="Krastel P."/>
            <person name="Pivk Lukancic P."/>
            <person name="Tao J."/>
            <person name="Pistorius D."/>
            <person name="Moore C.M."/>
        </authorList>
    </citation>
    <scope>NUCLEOTIDE SEQUENCE [LARGE SCALE GENOMIC DNA]</scope>
    <source>
        <strain evidence="7 8">NRRL 5491</strain>
    </source>
</reference>
<dbReference type="SUPFAM" id="SSF47336">
    <property type="entry name" value="ACP-like"/>
    <property type="match status" value="3"/>
</dbReference>
<dbReference type="InterPro" id="IPR023213">
    <property type="entry name" value="CAT-like_dom_sf"/>
</dbReference>
<dbReference type="InterPro" id="IPR001242">
    <property type="entry name" value="Condensation_dom"/>
</dbReference>
<evidence type="ECO:0000313" key="8">
    <source>
        <dbReference type="Proteomes" id="UP000281594"/>
    </source>
</evidence>
<dbReference type="Gene3D" id="3.40.50.1820">
    <property type="entry name" value="alpha/beta hydrolase"/>
    <property type="match status" value="1"/>
</dbReference>
<feature type="region of interest" description="Disordered" evidence="5">
    <location>
        <begin position="3285"/>
        <end position="3332"/>
    </location>
</feature>
<dbReference type="FunFam" id="1.10.1200.10:FF:000016">
    <property type="entry name" value="Non-ribosomal peptide synthase"/>
    <property type="match status" value="3"/>
</dbReference>
<dbReference type="FunFam" id="2.30.38.10:FF:000001">
    <property type="entry name" value="Non-ribosomal peptide synthetase PvdI"/>
    <property type="match status" value="2"/>
</dbReference>
<comment type="caution">
    <text evidence="7">The sequence shown here is derived from an EMBL/GenBank/DDBJ whole genome shotgun (WGS) entry which is preliminary data.</text>
</comment>
<dbReference type="PANTHER" id="PTHR45527">
    <property type="entry name" value="NONRIBOSOMAL PEPTIDE SYNTHETASE"/>
    <property type="match status" value="1"/>
</dbReference>
<dbReference type="Gene3D" id="3.30.559.10">
    <property type="entry name" value="Chloramphenicol acetyltransferase-like domain"/>
    <property type="match status" value="3"/>
</dbReference>
<dbReference type="HOGENOM" id="CLU_000022_0_0_11"/>
<feature type="compositionally biased region" description="Low complexity" evidence="5">
    <location>
        <begin position="3285"/>
        <end position="3294"/>
    </location>
</feature>
<dbReference type="Pfam" id="PF00550">
    <property type="entry name" value="PP-binding"/>
    <property type="match status" value="3"/>
</dbReference>
<dbReference type="NCBIfam" id="NF003417">
    <property type="entry name" value="PRK04813.1"/>
    <property type="match status" value="3"/>
</dbReference>
<dbReference type="CDD" id="cd19543">
    <property type="entry name" value="DCL_NRPS"/>
    <property type="match status" value="1"/>
</dbReference>
<feature type="domain" description="Carrier" evidence="6">
    <location>
        <begin position="966"/>
        <end position="1041"/>
    </location>
</feature>
<dbReference type="CDD" id="cd05930">
    <property type="entry name" value="A_NRPS"/>
    <property type="match status" value="1"/>
</dbReference>
<dbReference type="InterPro" id="IPR036736">
    <property type="entry name" value="ACP-like_sf"/>
</dbReference>
<dbReference type="InterPro" id="IPR025110">
    <property type="entry name" value="AMP-bd_C"/>
</dbReference>